<dbReference type="PANTHER" id="PTHR33258">
    <property type="entry name" value="TRANSPOSASE INSL FOR INSERTION SEQUENCE ELEMENT IS186A-RELATED"/>
    <property type="match status" value="1"/>
</dbReference>
<keyword evidence="7" id="KW-1185">Reference proteome</keyword>
<evidence type="ECO:0000313" key="6">
    <source>
        <dbReference type="EMBL" id="QVV89197.1"/>
    </source>
</evidence>
<dbReference type="GO" id="GO:0003677">
    <property type="term" value="F:DNA binding"/>
    <property type="evidence" value="ECO:0007669"/>
    <property type="project" value="UniProtKB-KW"/>
</dbReference>
<reference evidence="6 7" key="1">
    <citation type="submission" date="2021-05" db="EMBL/GenBank/DDBJ databases">
        <title>A novel Methanospirillum isolate from a pyrite-forming mixed culture.</title>
        <authorList>
            <person name="Bunk B."/>
            <person name="Sproer C."/>
            <person name="Spring S."/>
            <person name="Pester M."/>
        </authorList>
    </citation>
    <scope>NUCLEOTIDE SEQUENCE [LARGE SCALE GENOMIC DNA]</scope>
    <source>
        <strain evidence="6 7">J.3.6.1-F.2.7.3</strain>
    </source>
</reference>
<dbReference type="RefSeq" id="WP_214419997.1">
    <property type="nucleotide sequence ID" value="NZ_CP075546.1"/>
</dbReference>
<name>A0A8E7AWY5_9EURY</name>
<gene>
    <name evidence="6" type="ORF">KHC33_01285</name>
</gene>
<evidence type="ECO:0000256" key="1">
    <source>
        <dbReference type="ARBA" id="ARBA00010075"/>
    </source>
</evidence>
<keyword evidence="4" id="KW-0233">DNA recombination</keyword>
<accession>A0A8E7AWY5</accession>
<dbReference type="InterPro" id="IPR047952">
    <property type="entry name" value="Transpos_IS4"/>
</dbReference>
<dbReference type="AlphaFoldDB" id="A0A8E7AWY5"/>
<feature type="domain" description="Transposase IS4-like" evidence="5">
    <location>
        <begin position="121"/>
        <end position="350"/>
    </location>
</feature>
<dbReference type="EMBL" id="CP075546">
    <property type="protein sequence ID" value="QVV89197.1"/>
    <property type="molecule type" value="Genomic_DNA"/>
</dbReference>
<dbReference type="Pfam" id="PF01609">
    <property type="entry name" value="DDE_Tnp_1"/>
    <property type="match status" value="1"/>
</dbReference>
<keyword evidence="2" id="KW-0815">Transposition</keyword>
<dbReference type="GeneID" id="65095775"/>
<protein>
    <submittedName>
        <fullName evidence="6">IS4 family transposase</fullName>
    </submittedName>
</protein>
<dbReference type="GO" id="GO:0004803">
    <property type="term" value="F:transposase activity"/>
    <property type="evidence" value="ECO:0007669"/>
    <property type="project" value="InterPro"/>
</dbReference>
<dbReference type="Gene3D" id="3.90.350.10">
    <property type="entry name" value="Transposase Inhibitor Protein From Tn5, Chain A, domain 1"/>
    <property type="match status" value="1"/>
</dbReference>
<dbReference type="NCBIfam" id="NF033592">
    <property type="entry name" value="transpos_IS4_1"/>
    <property type="match status" value="1"/>
</dbReference>
<evidence type="ECO:0000256" key="4">
    <source>
        <dbReference type="ARBA" id="ARBA00023172"/>
    </source>
</evidence>
<comment type="similarity">
    <text evidence="1">Belongs to the transposase 11 family.</text>
</comment>
<proteinExistence type="inferred from homology"/>
<dbReference type="InterPro" id="IPR012337">
    <property type="entry name" value="RNaseH-like_sf"/>
</dbReference>
<evidence type="ECO:0000256" key="2">
    <source>
        <dbReference type="ARBA" id="ARBA00022578"/>
    </source>
</evidence>
<evidence type="ECO:0000313" key="7">
    <source>
        <dbReference type="Proteomes" id="UP000680656"/>
    </source>
</evidence>
<keyword evidence="3" id="KW-0238">DNA-binding</keyword>
<sequence>MVSDQSTDYRLFTERLAELVPFQEISCAAVESRFTIRSRKIFPIEFLLTLIFGFYSKEEPSISKFHRIYNSIVDKEKQVVYSSFYDRFSNEGLAFVDKCLENYISHQMSGINAELKGYLRTFKDVLIKDNTIVRVHSFLANKYPATRTRRVTAGIKVSVLLSVVRNGPRSVKFFPEKTNDAKTLTVGPWVNGMLLLMDRGFFKFDVFAKIVDYGGFFVTRIKSNTKAEVISVGLGVPEKMRTRIIGQDILKAIEIVSSNKLDIDARVTVRYFSNGEKKAKYPLELRFIAVYNEKTDEYNTYFTNIPEEELAGRDVASLYAARWDIENLFREIKSENLLGRLKSKNDAITEIFIRIPIIRLIIARELFAVARRILEPSVFIRLKKRSWAIIFAENASQILRNLGKKKRGLRATAPWREIWETIVQGAISAHVNRKTHISNLYI</sequence>
<evidence type="ECO:0000259" key="5">
    <source>
        <dbReference type="Pfam" id="PF01609"/>
    </source>
</evidence>
<dbReference type="GO" id="GO:0006313">
    <property type="term" value="P:DNA transposition"/>
    <property type="evidence" value="ECO:0007669"/>
    <property type="project" value="InterPro"/>
</dbReference>
<dbReference type="KEGG" id="mrtj:KHC33_01285"/>
<dbReference type="Proteomes" id="UP000680656">
    <property type="component" value="Chromosome"/>
</dbReference>
<organism evidence="6 7">
    <name type="scientific">Methanospirillum purgamenti</name>
    <dbReference type="NCBI Taxonomy" id="2834276"/>
    <lineage>
        <taxon>Archaea</taxon>
        <taxon>Methanobacteriati</taxon>
        <taxon>Methanobacteriota</taxon>
        <taxon>Stenosarchaea group</taxon>
        <taxon>Methanomicrobia</taxon>
        <taxon>Methanomicrobiales</taxon>
        <taxon>Methanospirillaceae</taxon>
        <taxon>Methanospirillum</taxon>
    </lineage>
</organism>
<dbReference type="PANTHER" id="PTHR33258:SF1">
    <property type="entry name" value="TRANSPOSASE INSL FOR INSERTION SEQUENCE ELEMENT IS186A-RELATED"/>
    <property type="match status" value="1"/>
</dbReference>
<dbReference type="InterPro" id="IPR002559">
    <property type="entry name" value="Transposase_11"/>
</dbReference>
<dbReference type="SUPFAM" id="SSF53098">
    <property type="entry name" value="Ribonuclease H-like"/>
    <property type="match status" value="1"/>
</dbReference>
<evidence type="ECO:0000256" key="3">
    <source>
        <dbReference type="ARBA" id="ARBA00023125"/>
    </source>
</evidence>